<evidence type="ECO:0000313" key="2">
    <source>
        <dbReference type="Proteomes" id="UP001500151"/>
    </source>
</evidence>
<dbReference type="Proteomes" id="UP001500151">
    <property type="component" value="Unassembled WGS sequence"/>
</dbReference>
<dbReference type="EMBL" id="BAAASJ010000119">
    <property type="protein sequence ID" value="GAA2660224.1"/>
    <property type="molecule type" value="Genomic_DNA"/>
</dbReference>
<name>A0ABP6E519_9ACTN</name>
<evidence type="ECO:0008006" key="3">
    <source>
        <dbReference type="Google" id="ProtNLM"/>
    </source>
</evidence>
<comment type="caution">
    <text evidence="1">The sequence shown here is derived from an EMBL/GenBank/DDBJ whole genome shotgun (WGS) entry which is preliminary data.</text>
</comment>
<protein>
    <recommendedName>
        <fullName evidence="3">YggT family protein</fullName>
    </recommendedName>
</protein>
<accession>A0ABP6E519</accession>
<sequence length="43" mass="4573">MPHILSTILTQVAIALIEAVLVRLIMQLWKSFAASGRPVAAAA</sequence>
<organism evidence="1 2">
    <name type="scientific">Streptomyces vastus</name>
    <dbReference type="NCBI Taxonomy" id="285451"/>
    <lineage>
        <taxon>Bacteria</taxon>
        <taxon>Bacillati</taxon>
        <taxon>Actinomycetota</taxon>
        <taxon>Actinomycetes</taxon>
        <taxon>Kitasatosporales</taxon>
        <taxon>Streptomycetaceae</taxon>
        <taxon>Streptomyces</taxon>
    </lineage>
</organism>
<keyword evidence="2" id="KW-1185">Reference proteome</keyword>
<dbReference type="RefSeq" id="WP_344396087.1">
    <property type="nucleotide sequence ID" value="NZ_BAAASJ010000119.1"/>
</dbReference>
<reference evidence="2" key="1">
    <citation type="journal article" date="2019" name="Int. J. Syst. Evol. Microbiol.">
        <title>The Global Catalogue of Microorganisms (GCM) 10K type strain sequencing project: providing services to taxonomists for standard genome sequencing and annotation.</title>
        <authorList>
            <consortium name="The Broad Institute Genomics Platform"/>
            <consortium name="The Broad Institute Genome Sequencing Center for Infectious Disease"/>
            <person name="Wu L."/>
            <person name="Ma J."/>
        </authorList>
    </citation>
    <scope>NUCLEOTIDE SEQUENCE [LARGE SCALE GENOMIC DNA]</scope>
    <source>
        <strain evidence="2">JCM 4524</strain>
    </source>
</reference>
<gene>
    <name evidence="1" type="ORF">GCM10010307_77460</name>
</gene>
<evidence type="ECO:0000313" key="1">
    <source>
        <dbReference type="EMBL" id="GAA2660224.1"/>
    </source>
</evidence>
<proteinExistence type="predicted"/>